<keyword evidence="5" id="KW-0862">Zinc</keyword>
<evidence type="ECO:0000256" key="5">
    <source>
        <dbReference type="ARBA" id="ARBA00022833"/>
    </source>
</evidence>
<keyword evidence="6" id="KW-0546">Nucleotide metabolism</keyword>
<dbReference type="GO" id="GO:0006154">
    <property type="term" value="P:adenosine catabolic process"/>
    <property type="evidence" value="ECO:0007669"/>
    <property type="project" value="TreeGrafter"/>
</dbReference>
<dbReference type="Gene3D" id="3.20.20.140">
    <property type="entry name" value="Metal-dependent hydrolases"/>
    <property type="match status" value="1"/>
</dbReference>
<comment type="similarity">
    <text evidence="2">Belongs to the metallo-dependent hydrolases superfamily. Adenosine and AMP deaminases family.</text>
</comment>
<reference evidence="10" key="1">
    <citation type="submission" date="2020-12" db="UniProtKB">
        <authorList>
            <consortium name="WormBaseParasite"/>
        </authorList>
    </citation>
    <scope>IDENTIFICATION</scope>
    <source>
        <strain evidence="10">MHco3</strain>
    </source>
</reference>
<evidence type="ECO:0000313" key="9">
    <source>
        <dbReference type="Proteomes" id="UP000025227"/>
    </source>
</evidence>
<dbReference type="AlphaFoldDB" id="A0A7I4Y5Q7"/>
<dbReference type="Pfam" id="PF00962">
    <property type="entry name" value="A_deaminase"/>
    <property type="match status" value="1"/>
</dbReference>
<keyword evidence="3" id="KW-0479">Metal-binding</keyword>
<evidence type="ECO:0000256" key="3">
    <source>
        <dbReference type="ARBA" id="ARBA00022723"/>
    </source>
</evidence>
<evidence type="ECO:0000256" key="7">
    <source>
        <dbReference type="ARBA" id="ARBA00048787"/>
    </source>
</evidence>
<dbReference type="GO" id="GO:0004000">
    <property type="term" value="F:adenosine deaminase activity"/>
    <property type="evidence" value="ECO:0007669"/>
    <property type="project" value="TreeGrafter"/>
</dbReference>
<comment type="cofactor">
    <cofactor evidence="1">
        <name>Zn(2+)</name>
        <dbReference type="ChEBI" id="CHEBI:29105"/>
    </cofactor>
</comment>
<evidence type="ECO:0000256" key="1">
    <source>
        <dbReference type="ARBA" id="ARBA00001947"/>
    </source>
</evidence>
<dbReference type="InterPro" id="IPR032466">
    <property type="entry name" value="Metal_Hydrolase"/>
</dbReference>
<dbReference type="OrthoDB" id="272271at2759"/>
<evidence type="ECO:0000313" key="10">
    <source>
        <dbReference type="WBParaSite" id="HCON_00056760-00001"/>
    </source>
</evidence>
<dbReference type="OMA" id="RPQFKPY"/>
<dbReference type="InterPro" id="IPR001365">
    <property type="entry name" value="A_deaminase_dom"/>
</dbReference>
<dbReference type="PANTHER" id="PTHR11409:SF42">
    <property type="entry name" value="ADENOSINE DEAMINASE-LIKE PROTEIN"/>
    <property type="match status" value="1"/>
</dbReference>
<name>A0A7I4Y5Q7_HAECO</name>
<accession>A0A7I4Y5Q7</accession>
<dbReference type="InterPro" id="IPR006330">
    <property type="entry name" value="Ado/ade_deaminase"/>
</dbReference>
<dbReference type="WBParaSite" id="HCON_00056760-00001">
    <property type="protein sequence ID" value="HCON_00056760-00001"/>
    <property type="gene ID" value="HCON_00056760"/>
</dbReference>
<keyword evidence="4" id="KW-0378">Hydrolase</keyword>
<dbReference type="GO" id="GO:0009117">
    <property type="term" value="P:nucleotide metabolic process"/>
    <property type="evidence" value="ECO:0007669"/>
    <property type="project" value="UniProtKB-KW"/>
</dbReference>
<feature type="domain" description="Adenosine deaminase" evidence="8">
    <location>
        <begin position="11"/>
        <end position="324"/>
    </location>
</feature>
<evidence type="ECO:0000259" key="8">
    <source>
        <dbReference type="Pfam" id="PF00962"/>
    </source>
</evidence>
<dbReference type="GO" id="GO:0046103">
    <property type="term" value="P:inosine biosynthetic process"/>
    <property type="evidence" value="ECO:0007669"/>
    <property type="project" value="TreeGrafter"/>
</dbReference>
<evidence type="ECO:0000256" key="6">
    <source>
        <dbReference type="ARBA" id="ARBA00023080"/>
    </source>
</evidence>
<keyword evidence="9" id="KW-1185">Reference proteome</keyword>
<dbReference type="CDD" id="cd00443">
    <property type="entry name" value="ADA_AMPD"/>
    <property type="match status" value="1"/>
</dbReference>
<evidence type="ECO:0000256" key="4">
    <source>
        <dbReference type="ARBA" id="ARBA00022801"/>
    </source>
</evidence>
<dbReference type="PANTHER" id="PTHR11409">
    <property type="entry name" value="ADENOSINE DEAMINASE"/>
    <property type="match status" value="1"/>
</dbReference>
<protein>
    <submittedName>
        <fullName evidence="10">A_deaminase domain-containing protein</fullName>
    </submittedName>
</protein>
<comment type="catalytic activity">
    <reaction evidence="7">
        <text>N(6)-methyl-AMP + H2O + H(+) = IMP + methylamine</text>
        <dbReference type="Rhea" id="RHEA:16001"/>
        <dbReference type="ChEBI" id="CHEBI:15377"/>
        <dbReference type="ChEBI" id="CHEBI:15378"/>
        <dbReference type="ChEBI" id="CHEBI:58053"/>
        <dbReference type="ChEBI" id="CHEBI:59338"/>
        <dbReference type="ChEBI" id="CHEBI:144842"/>
    </reaction>
    <physiologicalReaction direction="left-to-right" evidence="7">
        <dbReference type="Rhea" id="RHEA:16002"/>
    </physiologicalReaction>
</comment>
<sequence length="344" mass="38666">MVTKLECQRLPKVELHAHLNGSISLKTIEKLRCLYGSERSGLTQDTDNSGECLTLKQPTTMDEVFKIFPLVHSLTTSQEALITATKDVIKEFSDDGVVYLELRSTPKTTTEMSKNEYVQAVIEGIFEASKDTDIITRLLLSIDRRQTVEDAQQTVDIAVADKSGLIVGLELSGDPSVDGRKFIPVLKRARASGLKVSVHLAEVSNRLDEVDEFLAFRPDRIGHGTYLHTNENFVSLVMKHRIPLEICLTSNVMSMTTATVVDSHLKFWRDRMVPFCICTDDKGLMDCDLSSELWKASEAFNLSTEDLWQASQTALEMSFLPKSSAEYKELSDLLERRQMLELNP</sequence>
<dbReference type="GO" id="GO:0046872">
    <property type="term" value="F:metal ion binding"/>
    <property type="evidence" value="ECO:0007669"/>
    <property type="project" value="UniProtKB-KW"/>
</dbReference>
<evidence type="ECO:0000256" key="2">
    <source>
        <dbReference type="ARBA" id="ARBA00006676"/>
    </source>
</evidence>
<organism evidence="9 10">
    <name type="scientific">Haemonchus contortus</name>
    <name type="common">Barber pole worm</name>
    <dbReference type="NCBI Taxonomy" id="6289"/>
    <lineage>
        <taxon>Eukaryota</taxon>
        <taxon>Metazoa</taxon>
        <taxon>Ecdysozoa</taxon>
        <taxon>Nematoda</taxon>
        <taxon>Chromadorea</taxon>
        <taxon>Rhabditida</taxon>
        <taxon>Rhabditina</taxon>
        <taxon>Rhabditomorpha</taxon>
        <taxon>Strongyloidea</taxon>
        <taxon>Trichostrongylidae</taxon>
        <taxon>Haemonchus</taxon>
    </lineage>
</organism>
<dbReference type="SUPFAM" id="SSF51556">
    <property type="entry name" value="Metallo-dependent hydrolases"/>
    <property type="match status" value="1"/>
</dbReference>
<proteinExistence type="inferred from homology"/>
<dbReference type="Proteomes" id="UP000025227">
    <property type="component" value="Unplaced"/>
</dbReference>